<evidence type="ECO:0000313" key="3">
    <source>
        <dbReference type="Proteomes" id="UP000682802"/>
    </source>
</evidence>
<dbReference type="Pfam" id="PF03992">
    <property type="entry name" value="ABM"/>
    <property type="match status" value="1"/>
</dbReference>
<dbReference type="SUPFAM" id="SSF54909">
    <property type="entry name" value="Dimeric alpha+beta barrel"/>
    <property type="match status" value="1"/>
</dbReference>
<reference evidence="2 3" key="1">
    <citation type="submission" date="2021-05" db="EMBL/GenBank/DDBJ databases">
        <title>Comparative genomic studies on the polysaccharide-degrading batcterial strains of the Flammeovirga genus.</title>
        <authorList>
            <person name="Zewei F."/>
            <person name="Zheng Z."/>
            <person name="Yu L."/>
            <person name="Ruyue G."/>
            <person name="Yanhong M."/>
            <person name="Yuanyuan C."/>
            <person name="Jingyan G."/>
            <person name="Wenjun H."/>
        </authorList>
    </citation>
    <scope>NUCLEOTIDE SEQUENCE [LARGE SCALE GENOMIC DNA]</scope>
    <source>
        <strain evidence="2 3">YS10</strain>
    </source>
</reference>
<dbReference type="PANTHER" id="PTHR37811:SF2">
    <property type="entry name" value="ABM DOMAIN-CONTAINING PROTEIN"/>
    <property type="match status" value="1"/>
</dbReference>
<sequence>MIAKTPKPPYYAVIFTSIVTDTLDGYADTANKMVEMVSKQNGFLGFEAAREDIGITVSYWKDLASIKAWKENIEHTEARNKGRESWYKNYKTRICKVERDYGLGDI</sequence>
<keyword evidence="2" id="KW-0560">Oxidoreductase</keyword>
<gene>
    <name evidence="2" type="ORF">KM029_21245</name>
</gene>
<dbReference type="InterPro" id="IPR011008">
    <property type="entry name" value="Dimeric_a/b-barrel"/>
</dbReference>
<evidence type="ECO:0000259" key="1">
    <source>
        <dbReference type="Pfam" id="PF03992"/>
    </source>
</evidence>
<name>A0ABX8H2S6_9BACT</name>
<proteinExistence type="predicted"/>
<keyword evidence="3" id="KW-1185">Reference proteome</keyword>
<dbReference type="PANTHER" id="PTHR37811">
    <property type="entry name" value="BLL5343 PROTEIN"/>
    <property type="match status" value="1"/>
</dbReference>
<dbReference type="GO" id="GO:0004497">
    <property type="term" value="F:monooxygenase activity"/>
    <property type="evidence" value="ECO:0007669"/>
    <property type="project" value="UniProtKB-KW"/>
</dbReference>
<dbReference type="Proteomes" id="UP000682802">
    <property type="component" value="Chromosome 2"/>
</dbReference>
<accession>A0ABX8H2S6</accession>
<protein>
    <submittedName>
        <fullName evidence="2">Antibiotic biosynthesis monooxygenase</fullName>
    </submittedName>
</protein>
<dbReference type="InterPro" id="IPR052936">
    <property type="entry name" value="Jasmonate_Hydroxylase-like"/>
</dbReference>
<dbReference type="EMBL" id="CP076129">
    <property type="protein sequence ID" value="QWG10210.1"/>
    <property type="molecule type" value="Genomic_DNA"/>
</dbReference>
<keyword evidence="2" id="KW-0503">Monooxygenase</keyword>
<organism evidence="2 3">
    <name type="scientific">Flammeovirga kamogawensis</name>
    <dbReference type="NCBI Taxonomy" id="373891"/>
    <lineage>
        <taxon>Bacteria</taxon>
        <taxon>Pseudomonadati</taxon>
        <taxon>Bacteroidota</taxon>
        <taxon>Cytophagia</taxon>
        <taxon>Cytophagales</taxon>
        <taxon>Flammeovirgaceae</taxon>
        <taxon>Flammeovirga</taxon>
    </lineage>
</organism>
<dbReference type="Gene3D" id="3.30.70.100">
    <property type="match status" value="1"/>
</dbReference>
<evidence type="ECO:0000313" key="2">
    <source>
        <dbReference type="EMBL" id="QWG10210.1"/>
    </source>
</evidence>
<dbReference type="InterPro" id="IPR007138">
    <property type="entry name" value="ABM_dom"/>
</dbReference>
<feature type="domain" description="ABM" evidence="1">
    <location>
        <begin position="10"/>
        <end position="80"/>
    </location>
</feature>
<dbReference type="RefSeq" id="WP_144075822.1">
    <property type="nucleotide sequence ID" value="NZ_CP076129.1"/>
</dbReference>